<dbReference type="GO" id="GO:0004674">
    <property type="term" value="F:protein serine/threonine kinase activity"/>
    <property type="evidence" value="ECO:0007669"/>
    <property type="project" value="InterPro"/>
</dbReference>
<feature type="compositionally biased region" description="Low complexity" evidence="1">
    <location>
        <begin position="91"/>
        <end position="101"/>
    </location>
</feature>
<dbReference type="InterPro" id="IPR000719">
    <property type="entry name" value="Prot_kinase_dom"/>
</dbReference>
<feature type="domain" description="Protein kinase" evidence="2">
    <location>
        <begin position="281"/>
        <end position="574"/>
    </location>
</feature>
<feature type="compositionally biased region" description="Polar residues" evidence="1">
    <location>
        <begin position="1"/>
        <end position="10"/>
    </location>
</feature>
<gene>
    <name evidence="3" type="ORF">E8E13_008175</name>
</gene>
<dbReference type="PROSITE" id="PS50011">
    <property type="entry name" value="PROTEIN_KINASE_DOM"/>
    <property type="match status" value="1"/>
</dbReference>
<name>A0A9P4TAH4_CURKU</name>
<dbReference type="GO" id="GO:0036498">
    <property type="term" value="P:IRE1-mediated unfolded protein response"/>
    <property type="evidence" value="ECO:0007669"/>
    <property type="project" value="TreeGrafter"/>
</dbReference>
<dbReference type="GO" id="GO:1990604">
    <property type="term" value="C:IRE1-TRAF2-ASK1 complex"/>
    <property type="evidence" value="ECO:0007669"/>
    <property type="project" value="TreeGrafter"/>
</dbReference>
<dbReference type="PANTHER" id="PTHR13954:SF6">
    <property type="entry name" value="NON-SPECIFIC SERINE_THREONINE PROTEIN KINASE"/>
    <property type="match status" value="1"/>
</dbReference>
<dbReference type="AlphaFoldDB" id="A0A9P4TAH4"/>
<sequence>MQHSSNSPWRTPSGDPPKPQYSLSHTISMVNLHDEPTWYNRGPSSPTSSSVSTSTSRSATPTTTSNNPWSSLMATGSMAENTPKHSPTRTPPYTSRSTTPTPIAPQPLRPFQPMSGFVPMSPPASVSGDSYQEYPTPLNTAFPGSPNPYRQPVAPLSPLVNGFINTSVLSTQGQSLSGWFYDLCRKQGWDAGQIKRIWQWTLSNPRLAILLYVCDDVASWRQSSFFDLRDESLPFPEDRLQGIVADAQKVVKEQWRATSKEIPLTGCHVDFIGRETVPIQSESIVRTSKSSEKSVDNVRMLGSSDDKVFVRKRFVTTRPSQKASLMEQIAKFKTLEHKNIAKLLCSYSQPSHVGIIVEKAQCSLDDYLFTPGIDPSRIRILIDWMYDLASAIEYLHSQSICHRSIRPRKILIHGTRIVLAPFDIGHNVGTFSPTMAATSQRLDQLNTYFQDQSYIYAAPEAIVSRGKRPADVFSLGCIFLTILTVAQNQSLSAFTQYRAGSTQDASFHAHLDKVGSWRTRLVASTNANLRAGAQGSGRRLRQLKVEAEWLSIIEKMIVARPKERIKIGQIMGSLGSGKATGGSRRRSLDGGGYSGQVGLLLGLSSTSNISPSTLVDLDSVAKPSAAVAAASKTSTHSPPRRPELSVFDGYFQQQSRRLEPAGGW</sequence>
<dbReference type="GO" id="GO:0051082">
    <property type="term" value="F:unfolded protein binding"/>
    <property type="evidence" value="ECO:0007669"/>
    <property type="project" value="TreeGrafter"/>
</dbReference>
<keyword evidence="4" id="KW-1185">Reference proteome</keyword>
<proteinExistence type="predicted"/>
<evidence type="ECO:0000313" key="3">
    <source>
        <dbReference type="EMBL" id="KAF2999022.1"/>
    </source>
</evidence>
<dbReference type="CDD" id="cd00180">
    <property type="entry name" value="PKc"/>
    <property type="match status" value="1"/>
</dbReference>
<evidence type="ECO:0000313" key="4">
    <source>
        <dbReference type="Proteomes" id="UP000801428"/>
    </source>
</evidence>
<dbReference type="OrthoDB" id="4062651at2759"/>
<evidence type="ECO:0000256" key="1">
    <source>
        <dbReference type="SAM" id="MobiDB-lite"/>
    </source>
</evidence>
<dbReference type="GO" id="GO:0005524">
    <property type="term" value="F:ATP binding"/>
    <property type="evidence" value="ECO:0007669"/>
    <property type="project" value="InterPro"/>
</dbReference>
<feature type="compositionally biased region" description="Low complexity" evidence="1">
    <location>
        <begin position="43"/>
        <end position="71"/>
    </location>
</feature>
<protein>
    <recommendedName>
        <fullName evidence="2">Protein kinase domain-containing protein</fullName>
    </recommendedName>
</protein>
<dbReference type="Pfam" id="PF00069">
    <property type="entry name" value="Pkinase"/>
    <property type="match status" value="1"/>
</dbReference>
<dbReference type="PANTHER" id="PTHR13954">
    <property type="entry name" value="IRE1-RELATED"/>
    <property type="match status" value="1"/>
</dbReference>
<dbReference type="GO" id="GO:0070059">
    <property type="term" value="P:intrinsic apoptotic signaling pathway in response to endoplasmic reticulum stress"/>
    <property type="evidence" value="ECO:0007669"/>
    <property type="project" value="TreeGrafter"/>
</dbReference>
<dbReference type="InterPro" id="IPR011009">
    <property type="entry name" value="Kinase-like_dom_sf"/>
</dbReference>
<dbReference type="Gene3D" id="1.10.510.10">
    <property type="entry name" value="Transferase(Phosphotransferase) domain 1"/>
    <property type="match status" value="1"/>
</dbReference>
<accession>A0A9P4TAH4</accession>
<organism evidence="3 4">
    <name type="scientific">Curvularia kusanoi</name>
    <name type="common">Cochliobolus kusanoi</name>
    <dbReference type="NCBI Taxonomy" id="90978"/>
    <lineage>
        <taxon>Eukaryota</taxon>
        <taxon>Fungi</taxon>
        <taxon>Dikarya</taxon>
        <taxon>Ascomycota</taxon>
        <taxon>Pezizomycotina</taxon>
        <taxon>Dothideomycetes</taxon>
        <taxon>Pleosporomycetidae</taxon>
        <taxon>Pleosporales</taxon>
        <taxon>Pleosporineae</taxon>
        <taxon>Pleosporaceae</taxon>
        <taxon>Curvularia</taxon>
    </lineage>
</organism>
<dbReference type="EMBL" id="SWKU01000018">
    <property type="protein sequence ID" value="KAF2999022.1"/>
    <property type="molecule type" value="Genomic_DNA"/>
</dbReference>
<dbReference type="InterPro" id="IPR045133">
    <property type="entry name" value="IRE1/2-like"/>
</dbReference>
<reference evidence="3" key="1">
    <citation type="submission" date="2019-04" db="EMBL/GenBank/DDBJ databases">
        <title>Sequencing of skin fungus with MAO and IRED activity.</title>
        <authorList>
            <person name="Marsaioli A.J."/>
            <person name="Bonatto J.M.C."/>
            <person name="Reis Junior O."/>
        </authorList>
    </citation>
    <scope>NUCLEOTIDE SEQUENCE</scope>
    <source>
        <strain evidence="3">30M1</strain>
    </source>
</reference>
<dbReference type="GO" id="GO:0004521">
    <property type="term" value="F:RNA endonuclease activity"/>
    <property type="evidence" value="ECO:0007669"/>
    <property type="project" value="InterPro"/>
</dbReference>
<feature type="region of interest" description="Disordered" evidence="1">
    <location>
        <begin position="1"/>
        <end position="110"/>
    </location>
</feature>
<evidence type="ECO:0000259" key="2">
    <source>
        <dbReference type="PROSITE" id="PS50011"/>
    </source>
</evidence>
<dbReference type="SUPFAM" id="SSF56112">
    <property type="entry name" value="Protein kinase-like (PK-like)"/>
    <property type="match status" value="1"/>
</dbReference>
<dbReference type="Proteomes" id="UP000801428">
    <property type="component" value="Unassembled WGS sequence"/>
</dbReference>
<comment type="caution">
    <text evidence="3">The sequence shown here is derived from an EMBL/GenBank/DDBJ whole genome shotgun (WGS) entry which is preliminary data.</text>
</comment>